<dbReference type="HOGENOM" id="CLU_1501829_0_0_4"/>
<keyword evidence="1" id="KW-0472">Membrane</keyword>
<feature type="transmembrane region" description="Helical" evidence="1">
    <location>
        <begin position="12"/>
        <end position="34"/>
    </location>
</feature>
<evidence type="ECO:0000256" key="1">
    <source>
        <dbReference type="SAM" id="Phobius"/>
    </source>
</evidence>
<evidence type="ECO:0008006" key="4">
    <source>
        <dbReference type="Google" id="ProtNLM"/>
    </source>
</evidence>
<evidence type="ECO:0000313" key="3">
    <source>
        <dbReference type="Proteomes" id="UP000000383"/>
    </source>
</evidence>
<reference evidence="3" key="1">
    <citation type="submission" date="2010-05" db="EMBL/GenBank/DDBJ databases">
        <title>Complete sequence of Methylotenera sp. 301.</title>
        <authorList>
            <person name="Lucas S."/>
            <person name="Copeland A."/>
            <person name="Lapidus A."/>
            <person name="Cheng J.-F."/>
            <person name="Bruce D."/>
            <person name="Goodwin L."/>
            <person name="Pitluck S."/>
            <person name="Clum A."/>
            <person name="Land M."/>
            <person name="Hauser L."/>
            <person name="Kyrpides N."/>
            <person name="Ivanova N."/>
            <person name="Chistoservova L."/>
            <person name="Kalyuzhnaya M."/>
            <person name="Woyke T."/>
        </authorList>
    </citation>
    <scope>NUCLEOTIDE SEQUENCE [LARGE SCALE GENOMIC DNA]</scope>
    <source>
        <strain evidence="3">301</strain>
    </source>
</reference>
<dbReference type="OrthoDB" id="8535577at2"/>
<dbReference type="AlphaFoldDB" id="D7DKI1"/>
<feature type="transmembrane region" description="Helical" evidence="1">
    <location>
        <begin position="54"/>
        <end position="70"/>
    </location>
</feature>
<gene>
    <name evidence="2" type="ordered locus">M301_2056</name>
</gene>
<keyword evidence="1" id="KW-1133">Transmembrane helix</keyword>
<keyword evidence="1" id="KW-0812">Transmembrane</keyword>
<dbReference type="eggNOG" id="ENOG5033G71">
    <property type="taxonomic scope" value="Bacteria"/>
</dbReference>
<dbReference type="EMBL" id="CP002056">
    <property type="protein sequence ID" value="ADI30427.1"/>
    <property type="molecule type" value="Genomic_DNA"/>
</dbReference>
<reference evidence="2 3" key="2">
    <citation type="journal article" date="2011" name="J. Bacteriol.">
        <title>Genomes of three methylotrophs from a single niche uncover genetic and metabolic divergence of Methylophilaceae.</title>
        <authorList>
            <person name="Lapidus A."/>
            <person name="Clum A."/>
            <person name="Labutti K."/>
            <person name="Kaluzhnaya M.G."/>
            <person name="Lim S."/>
            <person name="Beck D.A."/>
            <person name="Glavina Del Rio T."/>
            <person name="Nolan M."/>
            <person name="Mavromatis K."/>
            <person name="Huntemann M."/>
            <person name="Lucas S."/>
            <person name="Lidstrom M.E."/>
            <person name="Ivanova N."/>
            <person name="Chistoserdova L."/>
        </authorList>
    </citation>
    <scope>NUCLEOTIDE SEQUENCE [LARGE SCALE GENOMIC DNA]</scope>
    <source>
        <strain evidence="2 3">301</strain>
    </source>
</reference>
<sequence length="179" mass="20094">MLKKYLNSSKHIQRLVLTSFVVTFACARIIVLLIMTRDIPDLFLHIGGTHVHHMNYGIFLLSIVGAVLLFTSPTKKWLGAIAIAYGIGLALTFDEFGMWLHLGGSYWQRASFDAITIVGGLLLLAAYTPPTHWTWRRLSGAILIVVVLIIFCWRLSFTLTSIEQRALPKLESIETQGPR</sequence>
<feature type="transmembrane region" description="Helical" evidence="1">
    <location>
        <begin position="77"/>
        <end position="100"/>
    </location>
</feature>
<organism evidence="2 3">
    <name type="scientific">Methylotenera versatilis (strain 301)</name>
    <dbReference type="NCBI Taxonomy" id="666681"/>
    <lineage>
        <taxon>Bacteria</taxon>
        <taxon>Pseudomonadati</taxon>
        <taxon>Pseudomonadota</taxon>
        <taxon>Betaproteobacteria</taxon>
        <taxon>Nitrosomonadales</taxon>
        <taxon>Methylophilaceae</taxon>
        <taxon>Methylotenera</taxon>
    </lineage>
</organism>
<evidence type="ECO:0000313" key="2">
    <source>
        <dbReference type="EMBL" id="ADI30427.1"/>
    </source>
</evidence>
<feature type="transmembrane region" description="Helical" evidence="1">
    <location>
        <begin position="138"/>
        <end position="157"/>
    </location>
</feature>
<accession>D7DKI1</accession>
<dbReference type="PROSITE" id="PS51257">
    <property type="entry name" value="PROKAR_LIPOPROTEIN"/>
    <property type="match status" value="1"/>
</dbReference>
<proteinExistence type="predicted"/>
<dbReference type="Proteomes" id="UP000000383">
    <property type="component" value="Chromosome"/>
</dbReference>
<name>D7DKI1_METV0</name>
<feature type="transmembrane region" description="Helical" evidence="1">
    <location>
        <begin position="106"/>
        <end position="126"/>
    </location>
</feature>
<protein>
    <recommendedName>
        <fullName evidence="4">Integral membrane protein</fullName>
    </recommendedName>
</protein>
<dbReference type="KEGG" id="meh:M301_2056"/>
<keyword evidence="3" id="KW-1185">Reference proteome</keyword>